<evidence type="ECO:0000313" key="6">
    <source>
        <dbReference type="Ensembl" id="ENSGMOP00000000911.2"/>
    </source>
</evidence>
<evidence type="ECO:0008006" key="8">
    <source>
        <dbReference type="Google" id="ProtNLM"/>
    </source>
</evidence>
<reference evidence="6" key="2">
    <citation type="submission" date="2025-09" db="UniProtKB">
        <authorList>
            <consortium name="Ensembl"/>
        </authorList>
    </citation>
    <scope>IDENTIFICATION</scope>
</reference>
<dbReference type="InterPro" id="IPR029071">
    <property type="entry name" value="Ubiquitin-like_domsf"/>
</dbReference>
<name>A0A8C4YWR8_GADMO</name>
<evidence type="ECO:0000259" key="4">
    <source>
        <dbReference type="PROSITE" id="PS50053"/>
    </source>
</evidence>
<evidence type="ECO:0000313" key="7">
    <source>
        <dbReference type="Proteomes" id="UP000694546"/>
    </source>
</evidence>
<dbReference type="PROSITE" id="PS51399">
    <property type="entry name" value="SEP"/>
    <property type="match status" value="1"/>
</dbReference>
<keyword evidence="1" id="KW-0175">Coiled coil</keyword>
<evidence type="ECO:0000259" key="3">
    <source>
        <dbReference type="PROSITE" id="PS50033"/>
    </source>
</evidence>
<sequence>MTSPLSMLKKQKRVALPGPSGALGSDAYRGQLFPEGPPSDLELLSSMMQRLTQLEATVKSQAKELENKEKKITILERKLNLTEPMKVVADQEDLMKTCRRLHTQVTEMENFLIDYGLMWVGDGEEGEETLRLGLEEAEQEQSQGTERTLWHPDTSAVAGFQVDFDLLLQNVRQLNLLAGEGESFVQPTAMGAQLATREPIQLRLYSNGILMFEGPFRSHREASTQRCLQDLMDGYFPSELQERFPEGVPFQVHDNRHEEFIDRPLFSGKGLAVGAVRNTISAVPGRKLTKDQFLNRLPKVVIKGGKVIDIRSSVEATLQGSSSGQNSPVTFIDTPALRAMNERLEIRGSGSHPSADDDVATLRVKSEDGNRSYILKMHISETIGHLRRYLEKHRGKGVPEYDVFSVFPRRCYSDETLTLACCGLTPSATLLLRPQKASSQSTDPSNSAKLKIAK</sequence>
<dbReference type="InterPro" id="IPR036241">
    <property type="entry name" value="NSFL1C_SEP_dom_sf"/>
</dbReference>
<dbReference type="RefSeq" id="XP_030215383.1">
    <property type="nucleotide sequence ID" value="XM_030359523.1"/>
</dbReference>
<evidence type="ECO:0000259" key="5">
    <source>
        <dbReference type="PROSITE" id="PS51399"/>
    </source>
</evidence>
<dbReference type="Pfam" id="PF00789">
    <property type="entry name" value="UBX"/>
    <property type="match status" value="1"/>
</dbReference>
<feature type="compositionally biased region" description="Polar residues" evidence="2">
    <location>
        <begin position="436"/>
        <end position="448"/>
    </location>
</feature>
<dbReference type="InterPro" id="IPR012989">
    <property type="entry name" value="SEP_domain"/>
</dbReference>
<dbReference type="PANTHER" id="PTHR23333:SF4">
    <property type="entry name" value="UBX DOMAIN-CONTAINING PROTEIN 11"/>
    <property type="match status" value="1"/>
</dbReference>
<feature type="region of interest" description="Disordered" evidence="2">
    <location>
        <begin position="434"/>
        <end position="454"/>
    </location>
</feature>
<dbReference type="SUPFAM" id="SSF102848">
    <property type="entry name" value="NSFL1 (p97 ATPase) cofactor p47, SEP domain"/>
    <property type="match status" value="1"/>
</dbReference>
<dbReference type="Gene3D" id="3.10.20.90">
    <property type="entry name" value="Phosphatidylinositol 3-kinase Catalytic Subunit, Chain A, domain 1"/>
    <property type="match status" value="1"/>
</dbReference>
<dbReference type="Gene3D" id="3.30.420.210">
    <property type="entry name" value="SEP domain"/>
    <property type="match status" value="1"/>
</dbReference>
<feature type="domain" description="UBX" evidence="3">
    <location>
        <begin position="355"/>
        <end position="432"/>
    </location>
</feature>
<dbReference type="PROSITE" id="PS50053">
    <property type="entry name" value="UBIQUITIN_2"/>
    <property type="match status" value="1"/>
</dbReference>
<dbReference type="PROSITE" id="PS50033">
    <property type="entry name" value="UBX"/>
    <property type="match status" value="1"/>
</dbReference>
<organism evidence="6 7">
    <name type="scientific">Gadus morhua</name>
    <name type="common">Atlantic cod</name>
    <dbReference type="NCBI Taxonomy" id="8049"/>
    <lineage>
        <taxon>Eukaryota</taxon>
        <taxon>Metazoa</taxon>
        <taxon>Chordata</taxon>
        <taxon>Craniata</taxon>
        <taxon>Vertebrata</taxon>
        <taxon>Euteleostomi</taxon>
        <taxon>Actinopterygii</taxon>
        <taxon>Neopterygii</taxon>
        <taxon>Teleostei</taxon>
        <taxon>Neoteleostei</taxon>
        <taxon>Acanthomorphata</taxon>
        <taxon>Zeiogadaria</taxon>
        <taxon>Gadariae</taxon>
        <taxon>Gadiformes</taxon>
        <taxon>Gadoidei</taxon>
        <taxon>Gadidae</taxon>
        <taxon>Gadus</taxon>
    </lineage>
</organism>
<feature type="domain" description="Ubiquitin-like" evidence="4">
    <location>
        <begin position="360"/>
        <end position="439"/>
    </location>
</feature>
<protein>
    <recommendedName>
        <fullName evidence="8">UBX domain-containing protein 11</fullName>
    </recommendedName>
</protein>
<proteinExistence type="predicted"/>
<dbReference type="GO" id="GO:0005856">
    <property type="term" value="C:cytoskeleton"/>
    <property type="evidence" value="ECO:0007669"/>
    <property type="project" value="UniProtKB-SubCell"/>
</dbReference>
<feature type="coiled-coil region" evidence="1">
    <location>
        <begin position="44"/>
        <end position="78"/>
    </location>
</feature>
<dbReference type="GeneTree" id="ENSGT00520000055567"/>
<gene>
    <name evidence="6" type="primary">ubxn11</name>
</gene>
<dbReference type="Proteomes" id="UP000694546">
    <property type="component" value="Chromosome 6"/>
</dbReference>
<dbReference type="GeneID" id="115545975"/>
<dbReference type="GO" id="GO:0043130">
    <property type="term" value="F:ubiquitin binding"/>
    <property type="evidence" value="ECO:0007669"/>
    <property type="project" value="TreeGrafter"/>
</dbReference>
<dbReference type="AlphaFoldDB" id="A0A8C4YWR8"/>
<dbReference type="InterPro" id="IPR001012">
    <property type="entry name" value="UBX_dom"/>
</dbReference>
<dbReference type="OMA" id="DFELMSA"/>
<keyword evidence="7" id="KW-1185">Reference proteome</keyword>
<dbReference type="Pfam" id="PF08059">
    <property type="entry name" value="SEP"/>
    <property type="match status" value="1"/>
</dbReference>
<evidence type="ECO:0000256" key="2">
    <source>
        <dbReference type="SAM" id="MobiDB-lite"/>
    </source>
</evidence>
<accession>A0A8C4YWR8</accession>
<dbReference type="CDD" id="cd17077">
    <property type="entry name" value="UBX_UBXN11"/>
    <property type="match status" value="1"/>
</dbReference>
<reference evidence="6" key="1">
    <citation type="submission" date="2025-08" db="UniProtKB">
        <authorList>
            <consortium name="Ensembl"/>
        </authorList>
    </citation>
    <scope>IDENTIFICATION</scope>
</reference>
<dbReference type="InterPro" id="IPR000626">
    <property type="entry name" value="Ubiquitin-like_dom"/>
</dbReference>
<dbReference type="Ensembl" id="ENSGMOT00000000946.2">
    <property type="protein sequence ID" value="ENSGMOP00000000911.2"/>
    <property type="gene ID" value="ENSGMOG00000000889.2"/>
</dbReference>
<dbReference type="GO" id="GO:0043161">
    <property type="term" value="P:proteasome-mediated ubiquitin-dependent protein catabolic process"/>
    <property type="evidence" value="ECO:0007669"/>
    <property type="project" value="TreeGrafter"/>
</dbReference>
<dbReference type="SUPFAM" id="SSF54236">
    <property type="entry name" value="Ubiquitin-like"/>
    <property type="match status" value="1"/>
</dbReference>
<feature type="region of interest" description="Disordered" evidence="2">
    <location>
        <begin position="1"/>
        <end position="22"/>
    </location>
</feature>
<evidence type="ECO:0000256" key="1">
    <source>
        <dbReference type="SAM" id="Coils"/>
    </source>
</evidence>
<dbReference type="PANTHER" id="PTHR23333">
    <property type="entry name" value="UBX DOMAIN CONTAINING PROTEIN"/>
    <property type="match status" value="1"/>
</dbReference>
<feature type="domain" description="SEP" evidence="5">
    <location>
        <begin position="197"/>
        <end position="261"/>
    </location>
</feature>